<reference evidence="2" key="1">
    <citation type="submission" date="2023-03" db="EMBL/GenBank/DDBJ databases">
        <title>Massive genome expansion in bonnet fungi (Mycena s.s.) driven by repeated elements and novel gene families across ecological guilds.</title>
        <authorList>
            <consortium name="Lawrence Berkeley National Laboratory"/>
            <person name="Harder C.B."/>
            <person name="Miyauchi S."/>
            <person name="Viragh M."/>
            <person name="Kuo A."/>
            <person name="Thoen E."/>
            <person name="Andreopoulos B."/>
            <person name="Lu D."/>
            <person name="Skrede I."/>
            <person name="Drula E."/>
            <person name="Henrissat B."/>
            <person name="Morin E."/>
            <person name="Kohler A."/>
            <person name="Barry K."/>
            <person name="LaButti K."/>
            <person name="Morin E."/>
            <person name="Salamov A."/>
            <person name="Lipzen A."/>
            <person name="Mereny Z."/>
            <person name="Hegedus B."/>
            <person name="Baldrian P."/>
            <person name="Stursova M."/>
            <person name="Weitz H."/>
            <person name="Taylor A."/>
            <person name="Grigoriev I.V."/>
            <person name="Nagy L.G."/>
            <person name="Martin F."/>
            <person name="Kauserud H."/>
        </authorList>
    </citation>
    <scope>NUCLEOTIDE SEQUENCE</scope>
    <source>
        <strain evidence="2">CBHHK067</strain>
    </source>
</reference>
<name>A0AAD7M6T2_MYCRO</name>
<comment type="caution">
    <text evidence="2">The sequence shown here is derived from an EMBL/GenBank/DDBJ whole genome shotgun (WGS) entry which is preliminary data.</text>
</comment>
<keyword evidence="3" id="KW-1185">Reference proteome</keyword>
<evidence type="ECO:0000256" key="1">
    <source>
        <dbReference type="SAM" id="MobiDB-lite"/>
    </source>
</evidence>
<evidence type="ECO:0000313" key="2">
    <source>
        <dbReference type="EMBL" id="KAJ7703986.1"/>
    </source>
</evidence>
<proteinExistence type="predicted"/>
<feature type="region of interest" description="Disordered" evidence="1">
    <location>
        <begin position="746"/>
        <end position="768"/>
    </location>
</feature>
<dbReference type="Proteomes" id="UP001221757">
    <property type="component" value="Unassembled WGS sequence"/>
</dbReference>
<protein>
    <submittedName>
        <fullName evidence="2">Uncharacterized protein</fullName>
    </submittedName>
</protein>
<dbReference type="AlphaFoldDB" id="A0AAD7M6T2"/>
<feature type="region of interest" description="Disordered" evidence="1">
    <location>
        <begin position="1197"/>
        <end position="1225"/>
    </location>
</feature>
<evidence type="ECO:0000313" key="3">
    <source>
        <dbReference type="Proteomes" id="UP001221757"/>
    </source>
</evidence>
<sequence length="1265" mass="140853">MTREFPSRACRFVESHTSAPVAHPTQHIIAPSHPCLGSKYSWPLGTIFDTYPFSIHRPGSRHEPGYIILSVDAIAAVICVRATRCEGTALISGGSCRSCLELGPFIDIVRNRALQPFGKKSTARLSRKQLEQKLVSVSAQLKNEQLKKSDHFKTLKRARKKVKTHQQFFDVISTNTIPGLYRLLSNAKTAGWSIEKTIEMVLKALQGKYHLRNYTDFEKDLAILIYKLGGGAALHALNKAPIMLPSRHAIAEIRRSHSLRITVGDVEILEIMENIEMLFRNTPVGEQGRVLITLSQDEIAGDDRFCYLPDTDEIGGLCEHAMAELKNLKMGSDFTSVEAAVKAIREDRVHVGKEFSVAAFARHAESDYGAKPALLMPTCKKSGWKFGAKNLQKLLQAWKLSPYGAAMHGDIKSIASDRDGGRRAAMYLLCMHHKINAEDDPKLYELLKDLTGLNLFTEWCKLLCSKEGILINDVVIHKSLIAGWLERMTGHDWSDESIHALLNPKDPQDVPRAIKLLCLVAELRMAVDSTDFTPSELKTYRALCLLGEIFDAMLEPFINPALSLSEQLISLVKFAHLICAMFIKHESAFISPQLYGDLQCMVKNAIFTIAHSKILNPYLKVFLCLLGDDVLETLFGHTRMIGGHSPNMAIDEFRQRVGSALRMDEIFRKYPWLERRARRLNVVRSRDIDHLSPDVFTGDLTAGSYDILACHKIGIAQAKAILETYGCSIDFEARFAGGKYPGVSKEVDRSMPDNSAPIEADEDPSRQSNVDDILKFDAEAALVAEKAARDAALAAQPEGHSIWIKIDGDETKMVHKKSTLRTFMDPTFHDRLLRIRFYSIGGDHFDRAAAKLHNHINDEHLLKLHGLFATLVAFDASQVGLAVLQCTLIKITNKHPPTYLDSAPVAEIALPDSQYEVAGQVLSLVPFASSPETLDWAWTTDFIEFESVKAKRTNTEDAVARMRHLTVAVDGRLVLPLASADFQQASIEEILNVAVADSVEPPEKTWVFSSAQMDKMRSTLLERAQEDEGRLKIVFPTVYHRFKHPVPKTPIGSAAFVRKILPPRTGKITVGTHILRSMSGVQEDESVSPSMTNGGCTISIRSGNKASSSCPEAYEFAIKSALTSTAAHPCTNAPIRCILCADVHWKYNMEEHLRDRHPKWELTKSRVDRENFSAMFGISELERRNLDAVEVLQLPPEQSEGSLDASVVENRGQKHPSQSPAGTPRCHRVLKISRPAADGSRVVTLFEKPTILQSNIISESYVFTA</sequence>
<gene>
    <name evidence="2" type="ORF">B0H17DRAFT_1228185</name>
</gene>
<accession>A0AAD7M6T2</accession>
<organism evidence="2 3">
    <name type="scientific">Mycena rosella</name>
    <name type="common">Pink bonnet</name>
    <name type="synonym">Agaricus rosellus</name>
    <dbReference type="NCBI Taxonomy" id="1033263"/>
    <lineage>
        <taxon>Eukaryota</taxon>
        <taxon>Fungi</taxon>
        <taxon>Dikarya</taxon>
        <taxon>Basidiomycota</taxon>
        <taxon>Agaricomycotina</taxon>
        <taxon>Agaricomycetes</taxon>
        <taxon>Agaricomycetidae</taxon>
        <taxon>Agaricales</taxon>
        <taxon>Marasmiineae</taxon>
        <taxon>Mycenaceae</taxon>
        <taxon>Mycena</taxon>
    </lineage>
</organism>
<dbReference type="EMBL" id="JARKIE010000011">
    <property type="protein sequence ID" value="KAJ7703986.1"/>
    <property type="molecule type" value="Genomic_DNA"/>
</dbReference>